<dbReference type="Proteomes" id="UP000183090">
    <property type="component" value="Unassembled WGS sequence"/>
</dbReference>
<keyword evidence="4" id="KW-1185">Reference proteome</keyword>
<reference evidence="2 4" key="1">
    <citation type="journal article" date="2015" name="Int. J. Syst. Evol. Microbiol.">
        <title>Complete genome sequence of Salinicoccus halodurans H3B36, isolated from the Qaidam Basin in China.</title>
        <authorList>
            <person name="Jiang K."/>
            <person name="Xue Y."/>
            <person name="Ma Y."/>
        </authorList>
    </citation>
    <scope>NUCLEOTIDE SEQUENCE [LARGE SCALE GENOMIC DNA]</scope>
    <source>
        <strain evidence="2 4">H3B36</strain>
    </source>
</reference>
<keyword evidence="1" id="KW-0812">Transmembrane</keyword>
<keyword evidence="1" id="KW-0472">Membrane</keyword>
<sequence>MTLKEFQMLSTVFAFVLIAGLIFMIQSHNEENIHSDVAYIDEFQVVSFEDEQNTYEETDVPDERYAEHTRMDQLVELIGFIK</sequence>
<organism evidence="3 5">
    <name type="scientific">Salinicoccus halodurans</name>
    <dbReference type="NCBI Taxonomy" id="407035"/>
    <lineage>
        <taxon>Bacteria</taxon>
        <taxon>Bacillati</taxon>
        <taxon>Bacillota</taxon>
        <taxon>Bacilli</taxon>
        <taxon>Bacillales</taxon>
        <taxon>Staphylococcaceae</taxon>
        <taxon>Salinicoccus</taxon>
    </lineage>
</organism>
<reference evidence="4" key="2">
    <citation type="submission" date="2015-04" db="EMBL/GenBank/DDBJ databases">
        <title>Complete genome sequence of Salinicoccus halodurans strain H3B36, isolated from the Qaidam basin of China.</title>
        <authorList>
            <person name="Ma Y."/>
            <person name="Jiang K."/>
            <person name="Xue Y."/>
        </authorList>
    </citation>
    <scope>NUCLEOTIDE SEQUENCE [LARGE SCALE GENOMIC DNA]</scope>
    <source>
        <strain evidence="4">H3B36</strain>
    </source>
</reference>
<reference evidence="3 5" key="3">
    <citation type="submission" date="2016-10" db="EMBL/GenBank/DDBJ databases">
        <authorList>
            <person name="Varghese N."/>
            <person name="Submissions S."/>
        </authorList>
    </citation>
    <scope>NUCLEOTIDE SEQUENCE [LARGE SCALE GENOMIC DNA]</scope>
    <source>
        <strain evidence="3 5">CGMCC 1.6501</strain>
    </source>
</reference>
<dbReference type="EMBL" id="CP011366">
    <property type="protein sequence ID" value="AKG73839.1"/>
    <property type="molecule type" value="Genomic_DNA"/>
</dbReference>
<dbReference type="Proteomes" id="UP000034029">
    <property type="component" value="Chromosome"/>
</dbReference>
<evidence type="ECO:0000313" key="2">
    <source>
        <dbReference type="EMBL" id="AKG73839.1"/>
    </source>
</evidence>
<name>A0A0F7HJI8_9STAP</name>
<dbReference type="RefSeq" id="WP_046790027.1">
    <property type="nucleotide sequence ID" value="NZ_CP011366.1"/>
</dbReference>
<evidence type="ECO:0000313" key="4">
    <source>
        <dbReference type="Proteomes" id="UP000034029"/>
    </source>
</evidence>
<gene>
    <name evidence="2" type="ORF">AAT16_06125</name>
    <name evidence="3" type="ORF">SAMN05216235_0464</name>
</gene>
<accession>A0A0F7HJI8</accession>
<evidence type="ECO:0000256" key="1">
    <source>
        <dbReference type="SAM" id="Phobius"/>
    </source>
</evidence>
<dbReference type="KEGG" id="shv:AAT16_06125"/>
<dbReference type="OrthoDB" id="2390132at2"/>
<dbReference type="AlphaFoldDB" id="A0A0F7HJI8"/>
<evidence type="ECO:0000313" key="5">
    <source>
        <dbReference type="Proteomes" id="UP000183090"/>
    </source>
</evidence>
<protein>
    <submittedName>
        <fullName evidence="3">Uncharacterized protein</fullName>
    </submittedName>
</protein>
<dbReference type="EMBL" id="FOTB01000001">
    <property type="protein sequence ID" value="SFK56641.1"/>
    <property type="molecule type" value="Genomic_DNA"/>
</dbReference>
<keyword evidence="1" id="KW-1133">Transmembrane helix</keyword>
<proteinExistence type="predicted"/>
<evidence type="ECO:0000313" key="3">
    <source>
        <dbReference type="EMBL" id="SFK56641.1"/>
    </source>
</evidence>
<feature type="transmembrane region" description="Helical" evidence="1">
    <location>
        <begin position="6"/>
        <end position="25"/>
    </location>
</feature>